<protein>
    <recommendedName>
        <fullName evidence="2">3-hydroxyisobutyryl-CoA hydrolase</fullName>
        <ecNumber evidence="2">3.1.2.4</ecNumber>
    </recommendedName>
</protein>
<dbReference type="PATRIC" id="fig|1123501.6.peg.1038"/>
<dbReference type="EC" id="3.1.2.4" evidence="2"/>
<dbReference type="Pfam" id="PF16113">
    <property type="entry name" value="ECH_2"/>
    <property type="match status" value="1"/>
</dbReference>
<dbReference type="InterPro" id="IPR045004">
    <property type="entry name" value="ECH_dom"/>
</dbReference>
<evidence type="ECO:0000313" key="6">
    <source>
        <dbReference type="Proteomes" id="UP000035100"/>
    </source>
</evidence>
<reference evidence="5 6" key="1">
    <citation type="submission" date="2013-01" db="EMBL/GenBank/DDBJ databases">
        <authorList>
            <person name="Fiebig A."/>
            <person name="Goeker M."/>
            <person name="Klenk H.-P.P."/>
        </authorList>
    </citation>
    <scope>NUCLEOTIDE SEQUENCE [LARGE SCALE GENOMIC DNA]</scope>
    <source>
        <strain evidence="5 6">DSM 24838</strain>
    </source>
</reference>
<keyword evidence="5" id="KW-0456">Lyase</keyword>
<dbReference type="PANTHER" id="PTHR43176">
    <property type="entry name" value="3-HYDROXYISOBUTYRYL-COA HYDROLASE-RELATED"/>
    <property type="match status" value="1"/>
</dbReference>
<evidence type="ECO:0000256" key="1">
    <source>
        <dbReference type="ARBA" id="ARBA00001709"/>
    </source>
</evidence>
<dbReference type="eggNOG" id="COG1024">
    <property type="taxonomic scope" value="Bacteria"/>
</dbReference>
<dbReference type="SUPFAM" id="SSF52096">
    <property type="entry name" value="ClpP/crotonase"/>
    <property type="match status" value="1"/>
</dbReference>
<organism evidence="5 6">
    <name type="scientific">Wenxinia marina DSM 24838</name>
    <dbReference type="NCBI Taxonomy" id="1123501"/>
    <lineage>
        <taxon>Bacteria</taxon>
        <taxon>Pseudomonadati</taxon>
        <taxon>Pseudomonadota</taxon>
        <taxon>Alphaproteobacteria</taxon>
        <taxon>Rhodobacterales</taxon>
        <taxon>Roseobacteraceae</taxon>
        <taxon>Wenxinia</taxon>
    </lineage>
</organism>
<dbReference type="OrthoDB" id="9790967at2"/>
<dbReference type="InterPro" id="IPR029045">
    <property type="entry name" value="ClpP/crotonase-like_dom_sf"/>
</dbReference>
<keyword evidence="3" id="KW-0378">Hydrolase</keyword>
<name>A0A0D0QHN6_9RHOB</name>
<evidence type="ECO:0000313" key="5">
    <source>
        <dbReference type="EMBL" id="KIQ70593.1"/>
    </source>
</evidence>
<dbReference type="NCBIfam" id="NF004127">
    <property type="entry name" value="PRK05617.1"/>
    <property type="match status" value="1"/>
</dbReference>
<dbReference type="GO" id="GO:0003860">
    <property type="term" value="F:3-hydroxyisobutyryl-CoA hydrolase activity"/>
    <property type="evidence" value="ECO:0007669"/>
    <property type="project" value="UniProtKB-EC"/>
</dbReference>
<dbReference type="GO" id="GO:0016829">
    <property type="term" value="F:lyase activity"/>
    <property type="evidence" value="ECO:0007669"/>
    <property type="project" value="UniProtKB-KW"/>
</dbReference>
<keyword evidence="6" id="KW-1185">Reference proteome</keyword>
<dbReference type="PANTHER" id="PTHR43176:SF3">
    <property type="entry name" value="3-HYDROXYISOBUTYRYL-COA HYDROLASE, MITOCHONDRIAL"/>
    <property type="match status" value="1"/>
</dbReference>
<dbReference type="EMBL" id="AONG01000005">
    <property type="protein sequence ID" value="KIQ70593.1"/>
    <property type="molecule type" value="Genomic_DNA"/>
</dbReference>
<dbReference type="AlphaFoldDB" id="A0A0D0QHN6"/>
<accession>A0A0D0QHN6</accession>
<evidence type="ECO:0000256" key="2">
    <source>
        <dbReference type="ARBA" id="ARBA00011915"/>
    </source>
</evidence>
<comment type="caution">
    <text evidence="5">The sequence shown here is derived from an EMBL/GenBank/DDBJ whole genome shotgun (WGS) entry which is preliminary data.</text>
</comment>
<evidence type="ECO:0000259" key="4">
    <source>
        <dbReference type="Pfam" id="PF16113"/>
    </source>
</evidence>
<evidence type="ECO:0000256" key="3">
    <source>
        <dbReference type="ARBA" id="ARBA00022801"/>
    </source>
</evidence>
<dbReference type="RefSeq" id="WP_018302753.1">
    <property type="nucleotide sequence ID" value="NZ_KB902288.1"/>
</dbReference>
<feature type="domain" description="Enoyl-CoA hydratase/isomerase" evidence="4">
    <location>
        <begin position="13"/>
        <end position="332"/>
    </location>
</feature>
<dbReference type="CDD" id="cd06558">
    <property type="entry name" value="crotonase-like"/>
    <property type="match status" value="1"/>
</dbReference>
<sequence>MSDVAIRTEGRAGRITLTRPKALNALTLEMVHAIDAALVAWADDPEVALVLIDGEGDKAFCAGGDIREMYRTGTRGDFSYGRTYWRDEYRMNARLAHYPKPVIAFLQGFTMGGGVGLGCHASHRIVGGSSRIAMPECSIGLVPDVGGSLLLARAPGRLGEYLGTTGDRMDAGDAIFAGFADQYLPESGWEALKQRLVHTGDAGEAEAAAHEAPDSRLAAHRAEIDEAWHGSTLAEIMDGLPEEPSEAVQAGVDLMARNAPLSMAVTVEMIHAVRESDTIEAALEHEYRVTHRAMEHGDFLEGIRAQVIDKDRVPRWRHADWRAVTEEDVRRMTAPLGADALRLEGNRA</sequence>
<dbReference type="Gene3D" id="3.90.226.10">
    <property type="entry name" value="2-enoyl-CoA Hydratase, Chain A, domain 1"/>
    <property type="match status" value="1"/>
</dbReference>
<comment type="catalytic activity">
    <reaction evidence="1">
        <text>3-hydroxy-2-methylpropanoyl-CoA + H2O = 3-hydroxy-2-methylpropanoate + CoA + H(+)</text>
        <dbReference type="Rhea" id="RHEA:20888"/>
        <dbReference type="ChEBI" id="CHEBI:11805"/>
        <dbReference type="ChEBI" id="CHEBI:15377"/>
        <dbReference type="ChEBI" id="CHEBI:15378"/>
        <dbReference type="ChEBI" id="CHEBI:57287"/>
        <dbReference type="ChEBI" id="CHEBI:57340"/>
        <dbReference type="EC" id="3.1.2.4"/>
    </reaction>
</comment>
<dbReference type="InterPro" id="IPR032259">
    <property type="entry name" value="HIBYL-CoA-H"/>
</dbReference>
<dbReference type="Proteomes" id="UP000035100">
    <property type="component" value="Unassembled WGS sequence"/>
</dbReference>
<dbReference type="STRING" id="1123501.Wenmar_00971"/>
<proteinExistence type="predicted"/>
<gene>
    <name evidence="5" type="ORF">Wenmar_00971</name>
</gene>
<dbReference type="GO" id="GO:0006574">
    <property type="term" value="P:L-valine catabolic process"/>
    <property type="evidence" value="ECO:0007669"/>
    <property type="project" value="TreeGrafter"/>
</dbReference>
<dbReference type="GO" id="GO:0005829">
    <property type="term" value="C:cytosol"/>
    <property type="evidence" value="ECO:0007669"/>
    <property type="project" value="TreeGrafter"/>
</dbReference>